<evidence type="ECO:0000256" key="8">
    <source>
        <dbReference type="ARBA" id="ARBA00032273"/>
    </source>
</evidence>
<organism evidence="9 10">
    <name type="scientific">Aspergillus chevalieri</name>
    <name type="common">Eurotium chevalieri</name>
    <dbReference type="NCBI Taxonomy" id="182096"/>
    <lineage>
        <taxon>Eukaryota</taxon>
        <taxon>Fungi</taxon>
        <taxon>Dikarya</taxon>
        <taxon>Ascomycota</taxon>
        <taxon>Pezizomycotina</taxon>
        <taxon>Eurotiomycetes</taxon>
        <taxon>Eurotiomycetidae</taxon>
        <taxon>Eurotiales</taxon>
        <taxon>Aspergillaceae</taxon>
        <taxon>Aspergillus</taxon>
        <taxon>Aspergillus subgen. Aspergillus</taxon>
    </lineage>
</organism>
<evidence type="ECO:0000256" key="2">
    <source>
        <dbReference type="ARBA" id="ARBA00004988"/>
    </source>
</evidence>
<evidence type="ECO:0000256" key="5">
    <source>
        <dbReference type="ARBA" id="ARBA00019150"/>
    </source>
</evidence>
<dbReference type="SUPFAM" id="SSF100950">
    <property type="entry name" value="NagB/RpiA/CoA transferase-like"/>
    <property type="match status" value="1"/>
</dbReference>
<evidence type="ECO:0000256" key="1">
    <source>
        <dbReference type="ARBA" id="ARBA00001713"/>
    </source>
</evidence>
<dbReference type="InterPro" id="IPR004788">
    <property type="entry name" value="Ribose5P_isomerase_type_A"/>
</dbReference>
<dbReference type="Proteomes" id="UP000637239">
    <property type="component" value="Chromosome 6"/>
</dbReference>
<comment type="pathway">
    <text evidence="2">Carbohydrate degradation; pentose phosphate pathway; D-ribose 5-phosphate from D-ribulose 5-phosphate (non-oxidative stage): step 1/1.</text>
</comment>
<dbReference type="NCBIfam" id="TIGR00021">
    <property type="entry name" value="rpiA"/>
    <property type="match status" value="1"/>
</dbReference>
<evidence type="ECO:0000313" key="10">
    <source>
        <dbReference type="Proteomes" id="UP000637239"/>
    </source>
</evidence>
<dbReference type="Gene3D" id="3.30.70.260">
    <property type="match status" value="1"/>
</dbReference>
<evidence type="ECO:0000313" key="9">
    <source>
        <dbReference type="EMBL" id="BCR90296.1"/>
    </source>
</evidence>
<dbReference type="GO" id="GO:0004751">
    <property type="term" value="F:ribose-5-phosphate isomerase activity"/>
    <property type="evidence" value="ECO:0007669"/>
    <property type="project" value="UniProtKB-EC"/>
</dbReference>
<gene>
    <name evidence="9" type="primary">RKI1</name>
    <name evidence="9" type="ORF">ACHE_60182S</name>
</gene>
<keyword evidence="10" id="KW-1185">Reference proteome</keyword>
<dbReference type="CDD" id="cd01398">
    <property type="entry name" value="RPI_A"/>
    <property type="match status" value="1"/>
</dbReference>
<evidence type="ECO:0000256" key="7">
    <source>
        <dbReference type="ARBA" id="ARBA00029734"/>
    </source>
</evidence>
<comment type="catalytic activity">
    <reaction evidence="1">
        <text>aldehydo-D-ribose 5-phosphate = D-ribulose 5-phosphate</text>
        <dbReference type="Rhea" id="RHEA:14657"/>
        <dbReference type="ChEBI" id="CHEBI:58121"/>
        <dbReference type="ChEBI" id="CHEBI:58273"/>
        <dbReference type="EC" id="5.3.1.6"/>
    </reaction>
</comment>
<dbReference type="GO" id="GO:0009052">
    <property type="term" value="P:pentose-phosphate shunt, non-oxidative branch"/>
    <property type="evidence" value="ECO:0007669"/>
    <property type="project" value="InterPro"/>
</dbReference>
<proteinExistence type="inferred from homology"/>
<evidence type="ECO:0000256" key="6">
    <source>
        <dbReference type="ARBA" id="ARBA00023235"/>
    </source>
</evidence>
<dbReference type="UniPathway" id="UPA00115">
    <property type="reaction ID" value="UER00412"/>
</dbReference>
<dbReference type="FunFam" id="3.40.50.1360:FF:000014">
    <property type="entry name" value="Ribose 5-phosphate isomerase"/>
    <property type="match status" value="1"/>
</dbReference>
<dbReference type="InterPro" id="IPR037171">
    <property type="entry name" value="NagB/RpiA_transferase-like"/>
</dbReference>
<dbReference type="PANTHER" id="PTHR11934">
    <property type="entry name" value="RIBOSE-5-PHOSPHATE ISOMERASE"/>
    <property type="match status" value="1"/>
</dbReference>
<dbReference type="GO" id="GO:0006014">
    <property type="term" value="P:D-ribose metabolic process"/>
    <property type="evidence" value="ECO:0007669"/>
    <property type="project" value="TreeGrafter"/>
</dbReference>
<evidence type="ECO:0000256" key="4">
    <source>
        <dbReference type="ARBA" id="ARBA00011959"/>
    </source>
</evidence>
<dbReference type="Pfam" id="PF06026">
    <property type="entry name" value="Rib_5-P_isom_A"/>
    <property type="match status" value="1"/>
</dbReference>
<protein>
    <recommendedName>
        <fullName evidence="5">Ribose-5-phosphate isomerase</fullName>
        <ecNumber evidence="4">5.3.1.6</ecNumber>
    </recommendedName>
    <alternativeName>
        <fullName evidence="8">D-ribose-5-phosphate ketol-isomerase</fullName>
    </alternativeName>
    <alternativeName>
        <fullName evidence="7">Phosphoriboisomerase</fullName>
    </alternativeName>
</protein>
<accession>A0A7R7VT35</accession>
<dbReference type="SUPFAM" id="SSF75445">
    <property type="entry name" value="D-ribose-5-phosphate isomerase (RpiA), lid domain"/>
    <property type="match status" value="1"/>
</dbReference>
<dbReference type="RefSeq" id="XP_043138818.1">
    <property type="nucleotide sequence ID" value="XM_043281328.1"/>
</dbReference>
<comment type="similarity">
    <text evidence="3">Belongs to the ribose 5-phosphate isomerase family.</text>
</comment>
<dbReference type="FunFam" id="3.30.70.260:FF:000058">
    <property type="entry name" value="Ribose 5-phosphate isomerase A"/>
    <property type="match status" value="1"/>
</dbReference>
<dbReference type="PANTHER" id="PTHR11934:SF0">
    <property type="entry name" value="RIBOSE-5-PHOSPHATE ISOMERASE"/>
    <property type="match status" value="1"/>
</dbReference>
<dbReference type="GO" id="GO:0005737">
    <property type="term" value="C:cytoplasm"/>
    <property type="evidence" value="ECO:0007669"/>
    <property type="project" value="TreeGrafter"/>
</dbReference>
<name>A0A7R7VT35_ASPCH</name>
<dbReference type="AlphaFoldDB" id="A0A7R7VT35"/>
<dbReference type="GeneID" id="66984654"/>
<dbReference type="Gene3D" id="3.40.50.1360">
    <property type="match status" value="1"/>
</dbReference>
<reference evidence="9" key="2">
    <citation type="submission" date="2021-02" db="EMBL/GenBank/DDBJ databases">
        <title>Aspergillus chevalieri M1 genome sequence.</title>
        <authorList>
            <person name="Kadooka C."/>
            <person name="Mori K."/>
            <person name="Futagami T."/>
        </authorList>
    </citation>
    <scope>NUCLEOTIDE SEQUENCE</scope>
    <source>
        <strain evidence="9">M1</strain>
    </source>
</reference>
<sequence length="336" mass="36185">MSTYTAHGLFTVLRSLYFSFPLPSLHPLLNQHLRLPCAPAYCAQIRSRIQPYTSASASTSTSKMTDQIEAAKRAAGKTAVNNHYPKDAKWVGIGSGSTIQYVIEAIKELNVDTSMTKYVPTGFQSKQLIVEAGLTPIEFDSIPEGTVLDIAFDGADEVDDDLNLIKGGGACLFQEKIVALQAKEFICVADSRKLQSRLLSNWKYIPIEVAPIAARRVLTKLKELGSINPMVRLSATPKEGPLKSDQDFFIIDAPFKPLLIKSDVEAGNNGSGKDGVWEVENLARAIKGIAGVLEVGIFFGSTGPQATAKGGIGGQKPVAAYFGMPDGTVTVRHAQQ</sequence>
<dbReference type="EC" id="5.3.1.6" evidence="4"/>
<dbReference type="EMBL" id="AP024421">
    <property type="protein sequence ID" value="BCR90296.1"/>
    <property type="molecule type" value="Genomic_DNA"/>
</dbReference>
<reference evidence="9" key="1">
    <citation type="submission" date="2021-01" db="EMBL/GenBank/DDBJ databases">
        <authorList>
            <consortium name="Aspergillus chevalieri M1 genome sequencing consortium"/>
            <person name="Kazuki M."/>
            <person name="Futagami T."/>
        </authorList>
    </citation>
    <scope>NUCLEOTIDE SEQUENCE</scope>
    <source>
        <strain evidence="9">M1</strain>
    </source>
</reference>
<evidence type="ECO:0000256" key="3">
    <source>
        <dbReference type="ARBA" id="ARBA00008088"/>
    </source>
</evidence>
<keyword evidence="6 9" id="KW-0413">Isomerase</keyword>
<dbReference type="KEGG" id="ache:ACHE_60182S"/>